<name>A0A0A9CRT5_ARUDO</name>
<protein>
    <submittedName>
        <fullName evidence="1">Uncharacterized protein</fullName>
    </submittedName>
</protein>
<organism evidence="1">
    <name type="scientific">Arundo donax</name>
    <name type="common">Giant reed</name>
    <name type="synonym">Donax arundinaceus</name>
    <dbReference type="NCBI Taxonomy" id="35708"/>
    <lineage>
        <taxon>Eukaryota</taxon>
        <taxon>Viridiplantae</taxon>
        <taxon>Streptophyta</taxon>
        <taxon>Embryophyta</taxon>
        <taxon>Tracheophyta</taxon>
        <taxon>Spermatophyta</taxon>
        <taxon>Magnoliopsida</taxon>
        <taxon>Liliopsida</taxon>
        <taxon>Poales</taxon>
        <taxon>Poaceae</taxon>
        <taxon>PACMAD clade</taxon>
        <taxon>Arundinoideae</taxon>
        <taxon>Arundineae</taxon>
        <taxon>Arundo</taxon>
    </lineage>
</organism>
<evidence type="ECO:0000313" key="1">
    <source>
        <dbReference type="EMBL" id="JAD74207.1"/>
    </source>
</evidence>
<dbReference type="EMBL" id="GBRH01223688">
    <property type="protein sequence ID" value="JAD74207.1"/>
    <property type="molecule type" value="Transcribed_RNA"/>
</dbReference>
<sequence length="10" mass="1158">MVPSSNHHLH</sequence>
<proteinExistence type="predicted"/>
<reference evidence="1" key="2">
    <citation type="journal article" date="2015" name="Data Brief">
        <title>Shoot transcriptome of the giant reed, Arundo donax.</title>
        <authorList>
            <person name="Barrero R.A."/>
            <person name="Guerrero F.D."/>
            <person name="Moolhuijzen P."/>
            <person name="Goolsby J.A."/>
            <person name="Tidwell J."/>
            <person name="Bellgard S.E."/>
            <person name="Bellgard M.I."/>
        </authorList>
    </citation>
    <scope>NUCLEOTIDE SEQUENCE</scope>
    <source>
        <tissue evidence="1">Shoot tissue taken approximately 20 cm above the soil surface</tissue>
    </source>
</reference>
<reference evidence="1" key="1">
    <citation type="submission" date="2014-09" db="EMBL/GenBank/DDBJ databases">
        <authorList>
            <person name="Magalhaes I.L.F."/>
            <person name="Oliveira U."/>
            <person name="Santos F.R."/>
            <person name="Vidigal T.H.D.A."/>
            <person name="Brescovit A.D."/>
            <person name="Santos A.J."/>
        </authorList>
    </citation>
    <scope>NUCLEOTIDE SEQUENCE</scope>
    <source>
        <tissue evidence="1">Shoot tissue taken approximately 20 cm above the soil surface</tissue>
    </source>
</reference>
<accession>A0A0A9CRT5</accession>